<accession>A0A2P6TI43</accession>
<keyword evidence="1" id="KW-0328">Glycosyltransferase</keyword>
<dbReference type="SMART" id="SM01411">
    <property type="entry name" value="Ephrin_rec_like"/>
    <property type="match status" value="2"/>
</dbReference>
<dbReference type="GO" id="GO:0016763">
    <property type="term" value="F:pentosyltransferase activity"/>
    <property type="evidence" value="ECO:0007669"/>
    <property type="project" value="UniProtKB-ARBA"/>
</dbReference>
<evidence type="ECO:0000256" key="4">
    <source>
        <dbReference type="SAM" id="Phobius"/>
    </source>
</evidence>
<evidence type="ECO:0000256" key="2">
    <source>
        <dbReference type="ARBA" id="ARBA00022679"/>
    </source>
</evidence>
<keyword evidence="3" id="KW-0325">Glycoprotein</keyword>
<feature type="signal peptide" evidence="5">
    <location>
        <begin position="1"/>
        <end position="33"/>
    </location>
</feature>
<dbReference type="AlphaFoldDB" id="A0A2P6TI43"/>
<comment type="caution">
    <text evidence="8">The sequence shown here is derived from an EMBL/GenBank/DDBJ whole genome shotgun (WGS) entry which is preliminary data.</text>
</comment>
<feature type="chain" id="PRO_5015183131" evidence="5">
    <location>
        <begin position="34"/>
        <end position="757"/>
    </location>
</feature>
<dbReference type="InterPro" id="IPR049625">
    <property type="entry name" value="Glyco_transf_61_cat"/>
</dbReference>
<feature type="transmembrane region" description="Helical" evidence="4">
    <location>
        <begin position="669"/>
        <end position="690"/>
    </location>
</feature>
<dbReference type="GO" id="GO:0005794">
    <property type="term" value="C:Golgi apparatus"/>
    <property type="evidence" value="ECO:0007669"/>
    <property type="project" value="UniProtKB-ARBA"/>
</dbReference>
<dbReference type="InterPro" id="IPR007657">
    <property type="entry name" value="Glycosyltransferase_61"/>
</dbReference>
<reference evidence="8 9" key="1">
    <citation type="journal article" date="2018" name="Plant J.">
        <title>Genome sequences of Chlorella sorokiniana UTEX 1602 and Micractinium conductrix SAG 241.80: implications to maltose excretion by a green alga.</title>
        <authorList>
            <person name="Arriola M.B."/>
            <person name="Velmurugan N."/>
            <person name="Zhang Y."/>
            <person name="Plunkett M.H."/>
            <person name="Hondzo H."/>
            <person name="Barney B.M."/>
        </authorList>
    </citation>
    <scope>NUCLEOTIDE SEQUENCE [LARGE SCALE GENOMIC DNA]</scope>
    <source>
        <strain evidence="9">UTEX 1602</strain>
    </source>
</reference>
<name>A0A2P6TI43_CHLSO</name>
<dbReference type="SUPFAM" id="SSF57184">
    <property type="entry name" value="Growth factor receptor domain"/>
    <property type="match status" value="1"/>
</dbReference>
<keyword evidence="4" id="KW-0812">Transmembrane</keyword>
<gene>
    <name evidence="8" type="ORF">C2E21_7179</name>
</gene>
<dbReference type="InterPro" id="IPR009030">
    <property type="entry name" value="Growth_fac_rcpt_cys_sf"/>
</dbReference>
<dbReference type="Pfam" id="PF04577">
    <property type="entry name" value="Glyco_transf_61"/>
    <property type="match status" value="1"/>
</dbReference>
<dbReference type="PANTHER" id="PTHR20961">
    <property type="entry name" value="GLYCOSYLTRANSFERASE"/>
    <property type="match status" value="1"/>
</dbReference>
<keyword evidence="9" id="KW-1185">Reference proteome</keyword>
<evidence type="ECO:0000256" key="1">
    <source>
        <dbReference type="ARBA" id="ARBA00022676"/>
    </source>
</evidence>
<evidence type="ECO:0000259" key="6">
    <source>
        <dbReference type="Pfam" id="PF04577"/>
    </source>
</evidence>
<protein>
    <submittedName>
        <fullName evidence="8">Tetratricopeptide TPR_2 repeat</fullName>
    </submittedName>
</protein>
<dbReference type="OrthoDB" id="512913at2759"/>
<evidence type="ECO:0000259" key="7">
    <source>
        <dbReference type="Pfam" id="PF07699"/>
    </source>
</evidence>
<dbReference type="Gene3D" id="2.10.50.10">
    <property type="entry name" value="Tumor Necrosis Factor Receptor, subunit A, domain 2"/>
    <property type="match status" value="1"/>
</dbReference>
<feature type="domain" description="Tyrosine-protein kinase ephrin type A/B receptor-like" evidence="7">
    <location>
        <begin position="414"/>
        <end position="458"/>
    </location>
</feature>
<keyword evidence="2" id="KW-0808">Transferase</keyword>
<sequence>MRRQRPTAGGRPLAAAAAAAVLLALAGVGRVAAQQQAEWTVVTDPFATKLPGLEVAVAGPPQQPFARPPPRTLDPHLLTDFAAQLNVLQDFSGEGDNAFTDTSLQYVATVHNAFVEGEGGLVYDAAGRAYHLPHQFFTRTGALPPMPTHTPAQAAAACERHPVLASVVQRYGHMYYHFVMETLPRVALLAQSGRLTADTKLLTWGQPYEYEYLEALGVSRSQVVPFDASKVYCADRLLVPTPTARITPPREGLLAVRRGLGVRTLPEAERNLVVYVSRAGESSRRVANEQALLAAICAAFPRLELVVFNGSSTNLQDTISLFQRARVVLGPHGAGLSHILFSAPGTTVIEFLFLADPPLMFWHAAGALGQPYWLLPVPQAYWMQEEMQVPTGEVLDILTAVLRDPAAPATCLPGTFVSIEDGTVRCTACSGGAYAYNPGSAACKACPPGRVAPHLGSTACRTCQPGTYSSADGKACTACPAGTFSALPGAWEPAQCSTAEQRRQQQETQALSVQLLSKLSPVFEQTRRRLIETTGSGTLSQAELCAAQKLAGTFNDPYQGPYLAGVPTAAALLANCSDSAQVAAPPAYPTVPSPPAVVIVASPPSPAPAPVPVPLLEPSPVVPVVEPPLPPIDVPQLSPELLDVDVTATPSPEPEVQVVPAKKKVVDDYVVILACVLGGLLVLPLIAWVARRAWLARQHRKARASAKRSLVGGAPASAPAFGRSLAFSNPAFQPVPHADEDAASISSTAALSRTSPL</sequence>
<dbReference type="Pfam" id="PF07699">
    <property type="entry name" value="Ephrin_rec_like"/>
    <property type="match status" value="1"/>
</dbReference>
<evidence type="ECO:0000313" key="9">
    <source>
        <dbReference type="Proteomes" id="UP000239899"/>
    </source>
</evidence>
<keyword evidence="5" id="KW-0732">Signal</keyword>
<organism evidence="8 9">
    <name type="scientific">Chlorella sorokiniana</name>
    <name type="common">Freshwater green alga</name>
    <dbReference type="NCBI Taxonomy" id="3076"/>
    <lineage>
        <taxon>Eukaryota</taxon>
        <taxon>Viridiplantae</taxon>
        <taxon>Chlorophyta</taxon>
        <taxon>core chlorophytes</taxon>
        <taxon>Trebouxiophyceae</taxon>
        <taxon>Chlorellales</taxon>
        <taxon>Chlorellaceae</taxon>
        <taxon>Chlorella clade</taxon>
        <taxon>Chlorella</taxon>
    </lineage>
</organism>
<feature type="domain" description="Glycosyltransferase 61 catalytic" evidence="6">
    <location>
        <begin position="175"/>
        <end position="349"/>
    </location>
</feature>
<evidence type="ECO:0000313" key="8">
    <source>
        <dbReference type="EMBL" id="PRW33958.1"/>
    </source>
</evidence>
<dbReference type="EMBL" id="LHPG02000015">
    <property type="protein sequence ID" value="PRW33958.1"/>
    <property type="molecule type" value="Genomic_DNA"/>
</dbReference>
<proteinExistence type="predicted"/>
<evidence type="ECO:0000256" key="5">
    <source>
        <dbReference type="SAM" id="SignalP"/>
    </source>
</evidence>
<keyword evidence="4" id="KW-1133">Transmembrane helix</keyword>
<evidence type="ECO:0000256" key="3">
    <source>
        <dbReference type="ARBA" id="ARBA00023180"/>
    </source>
</evidence>
<dbReference type="InterPro" id="IPR011641">
    <property type="entry name" value="Tyr-kin_ephrin_A/B_rcpt-like"/>
</dbReference>
<dbReference type="Proteomes" id="UP000239899">
    <property type="component" value="Unassembled WGS sequence"/>
</dbReference>
<keyword evidence="4" id="KW-0472">Membrane</keyword>